<proteinExistence type="predicted"/>
<dbReference type="RefSeq" id="WP_340362468.1">
    <property type="nucleotide sequence ID" value="NZ_JBBKZV010000002.1"/>
</dbReference>
<evidence type="ECO:0008006" key="3">
    <source>
        <dbReference type="Google" id="ProtNLM"/>
    </source>
</evidence>
<sequence>MSNPSLSTVALHVVDQYGVAGKTLAQAYRSGVERLVDTAKSRFASALQERSVPLVNDQIKSDLINAQQVLADFMLKRANAASDRAVQAIDAINARAANGIEAVAKTVSRFETAFEISNLEAVRTLNQPAATIVTQIADKIVEGAKAIEARVAAVAGTEVAVVATPAKPARRAVRKA</sequence>
<dbReference type="EMBL" id="JBBKZV010000002">
    <property type="protein sequence ID" value="MEJ8821418.1"/>
    <property type="molecule type" value="Genomic_DNA"/>
</dbReference>
<name>A0ABU8VVF0_9BURK</name>
<evidence type="ECO:0000313" key="1">
    <source>
        <dbReference type="EMBL" id="MEJ8821418.1"/>
    </source>
</evidence>
<reference evidence="1 2" key="1">
    <citation type="submission" date="2024-03" db="EMBL/GenBank/DDBJ databases">
        <title>Novel species of the genus Variovorax.</title>
        <authorList>
            <person name="Liu Q."/>
            <person name="Xin Y.-H."/>
        </authorList>
    </citation>
    <scope>NUCLEOTIDE SEQUENCE [LARGE SCALE GENOMIC DNA]</scope>
    <source>
        <strain evidence="1 2">KACC 18501</strain>
    </source>
</reference>
<accession>A0ABU8VVF0</accession>
<organism evidence="1 2">
    <name type="scientific">Variovorax humicola</name>
    <dbReference type="NCBI Taxonomy" id="1769758"/>
    <lineage>
        <taxon>Bacteria</taxon>
        <taxon>Pseudomonadati</taxon>
        <taxon>Pseudomonadota</taxon>
        <taxon>Betaproteobacteria</taxon>
        <taxon>Burkholderiales</taxon>
        <taxon>Comamonadaceae</taxon>
        <taxon>Variovorax</taxon>
    </lineage>
</organism>
<gene>
    <name evidence="1" type="ORF">WKW80_05120</name>
</gene>
<comment type="caution">
    <text evidence="1">The sequence shown here is derived from an EMBL/GenBank/DDBJ whole genome shotgun (WGS) entry which is preliminary data.</text>
</comment>
<protein>
    <recommendedName>
        <fullName evidence="3">Phasin family protein</fullName>
    </recommendedName>
</protein>
<evidence type="ECO:0000313" key="2">
    <source>
        <dbReference type="Proteomes" id="UP001363010"/>
    </source>
</evidence>
<dbReference type="Proteomes" id="UP001363010">
    <property type="component" value="Unassembled WGS sequence"/>
</dbReference>
<keyword evidence="2" id="KW-1185">Reference proteome</keyword>